<evidence type="ECO:0000313" key="7">
    <source>
        <dbReference type="Proteomes" id="UP001243757"/>
    </source>
</evidence>
<dbReference type="InterPro" id="IPR019691">
    <property type="entry name" value="DUF2585"/>
</dbReference>
<proteinExistence type="predicted"/>
<gene>
    <name evidence="6" type="ORF">QO033_21605</name>
</gene>
<protein>
    <submittedName>
        <fullName evidence="6">DUF2585 family protein</fullName>
    </submittedName>
</protein>
<feature type="transmembrane region" description="Helical" evidence="5">
    <location>
        <begin position="12"/>
        <end position="31"/>
    </location>
</feature>
<keyword evidence="7" id="KW-1185">Reference proteome</keyword>
<dbReference type="RefSeq" id="WP_284482974.1">
    <property type="nucleotide sequence ID" value="NZ_JASNJD010000023.1"/>
</dbReference>
<evidence type="ECO:0000256" key="4">
    <source>
        <dbReference type="ARBA" id="ARBA00023136"/>
    </source>
</evidence>
<keyword evidence="1" id="KW-1003">Cell membrane</keyword>
<dbReference type="Pfam" id="PF10755">
    <property type="entry name" value="DUF2585"/>
    <property type="match status" value="1"/>
</dbReference>
<name>A0ABT7F6R5_9RHOB</name>
<evidence type="ECO:0000256" key="5">
    <source>
        <dbReference type="SAM" id="Phobius"/>
    </source>
</evidence>
<evidence type="ECO:0000256" key="2">
    <source>
        <dbReference type="ARBA" id="ARBA00022692"/>
    </source>
</evidence>
<organism evidence="6 7">
    <name type="scientific">Pseudodonghicola flavimaris</name>
    <dbReference type="NCBI Taxonomy" id="3050036"/>
    <lineage>
        <taxon>Bacteria</taxon>
        <taxon>Pseudomonadati</taxon>
        <taxon>Pseudomonadota</taxon>
        <taxon>Alphaproteobacteria</taxon>
        <taxon>Rhodobacterales</taxon>
        <taxon>Paracoccaceae</taxon>
        <taxon>Pseudodonghicola</taxon>
    </lineage>
</organism>
<keyword evidence="2 5" id="KW-0812">Transmembrane</keyword>
<dbReference type="NCBIfam" id="NF002099">
    <property type="entry name" value="PRK00944.1"/>
    <property type="match status" value="1"/>
</dbReference>
<keyword evidence="4 5" id="KW-0472">Membrane</keyword>
<feature type="transmembrane region" description="Helical" evidence="5">
    <location>
        <begin position="149"/>
        <end position="167"/>
    </location>
</feature>
<comment type="caution">
    <text evidence="6">The sequence shown here is derived from an EMBL/GenBank/DDBJ whole genome shotgun (WGS) entry which is preliminary data.</text>
</comment>
<evidence type="ECO:0000256" key="3">
    <source>
        <dbReference type="ARBA" id="ARBA00022989"/>
    </source>
</evidence>
<sequence>MLQSSRRPGSLSFAFLLAAIVAATALCLWAMGRNLICPCGHVAIWYAPGDPGPSSQSLFDWYTPSHLLHGLLFYAALWWVARNWSLDRRLVVALLVECAWEIVENTPWIIERYRSATVSVTYNGDAVINSVCDILAMLLGFALARRLPVWASVAVVLGFELLTTWLIRDGLALNILMLLWPLPAVVDWQAAV</sequence>
<keyword evidence="3 5" id="KW-1133">Transmembrane helix</keyword>
<evidence type="ECO:0000313" key="6">
    <source>
        <dbReference type="EMBL" id="MDK3020288.1"/>
    </source>
</evidence>
<dbReference type="EMBL" id="JASNJD010000023">
    <property type="protein sequence ID" value="MDK3020288.1"/>
    <property type="molecule type" value="Genomic_DNA"/>
</dbReference>
<dbReference type="Proteomes" id="UP001243757">
    <property type="component" value="Unassembled WGS sequence"/>
</dbReference>
<accession>A0ABT7F6R5</accession>
<reference evidence="6 7" key="1">
    <citation type="submission" date="2023-05" db="EMBL/GenBank/DDBJ databases">
        <title>Pseudodonghicola sp. nov.</title>
        <authorList>
            <person name="Huang J."/>
        </authorList>
    </citation>
    <scope>NUCLEOTIDE SEQUENCE [LARGE SCALE GENOMIC DNA]</scope>
    <source>
        <strain evidence="6 7">IC7</strain>
    </source>
</reference>
<feature type="transmembrane region" description="Helical" evidence="5">
    <location>
        <begin position="61"/>
        <end position="81"/>
    </location>
</feature>
<evidence type="ECO:0000256" key="1">
    <source>
        <dbReference type="ARBA" id="ARBA00022475"/>
    </source>
</evidence>